<comment type="caution">
    <text evidence="1">The sequence shown here is derived from an EMBL/GenBank/DDBJ whole genome shotgun (WGS) entry which is preliminary data.</text>
</comment>
<proteinExistence type="predicted"/>
<dbReference type="Proteomes" id="UP001221898">
    <property type="component" value="Unassembled WGS sequence"/>
</dbReference>
<name>A0AAD7WSA6_9TELE</name>
<dbReference type="EMBL" id="JAINUG010000043">
    <property type="protein sequence ID" value="KAJ8406514.1"/>
    <property type="molecule type" value="Genomic_DNA"/>
</dbReference>
<evidence type="ECO:0000313" key="2">
    <source>
        <dbReference type="Proteomes" id="UP001221898"/>
    </source>
</evidence>
<evidence type="ECO:0000313" key="1">
    <source>
        <dbReference type="EMBL" id="KAJ8406514.1"/>
    </source>
</evidence>
<protein>
    <submittedName>
        <fullName evidence="1">Uncharacterized protein</fullName>
    </submittedName>
</protein>
<gene>
    <name evidence="1" type="ORF">AAFF_G00300880</name>
</gene>
<accession>A0AAD7WSA6</accession>
<organism evidence="1 2">
    <name type="scientific">Aldrovandia affinis</name>
    <dbReference type="NCBI Taxonomy" id="143900"/>
    <lineage>
        <taxon>Eukaryota</taxon>
        <taxon>Metazoa</taxon>
        <taxon>Chordata</taxon>
        <taxon>Craniata</taxon>
        <taxon>Vertebrata</taxon>
        <taxon>Euteleostomi</taxon>
        <taxon>Actinopterygii</taxon>
        <taxon>Neopterygii</taxon>
        <taxon>Teleostei</taxon>
        <taxon>Notacanthiformes</taxon>
        <taxon>Halosauridae</taxon>
        <taxon>Aldrovandia</taxon>
    </lineage>
</organism>
<keyword evidence="2" id="KW-1185">Reference proteome</keyword>
<dbReference type="AlphaFoldDB" id="A0AAD7WSA6"/>
<reference evidence="1" key="1">
    <citation type="journal article" date="2023" name="Science">
        <title>Genome structures resolve the early diversification of teleost fishes.</title>
        <authorList>
            <person name="Parey E."/>
            <person name="Louis A."/>
            <person name="Montfort J."/>
            <person name="Bouchez O."/>
            <person name="Roques C."/>
            <person name="Iampietro C."/>
            <person name="Lluch J."/>
            <person name="Castinel A."/>
            <person name="Donnadieu C."/>
            <person name="Desvignes T."/>
            <person name="Floi Bucao C."/>
            <person name="Jouanno E."/>
            <person name="Wen M."/>
            <person name="Mejri S."/>
            <person name="Dirks R."/>
            <person name="Jansen H."/>
            <person name="Henkel C."/>
            <person name="Chen W.J."/>
            <person name="Zahm M."/>
            <person name="Cabau C."/>
            <person name="Klopp C."/>
            <person name="Thompson A.W."/>
            <person name="Robinson-Rechavi M."/>
            <person name="Braasch I."/>
            <person name="Lecointre G."/>
            <person name="Bobe J."/>
            <person name="Postlethwait J.H."/>
            <person name="Berthelot C."/>
            <person name="Roest Crollius H."/>
            <person name="Guiguen Y."/>
        </authorList>
    </citation>
    <scope>NUCLEOTIDE SEQUENCE</scope>
    <source>
        <strain evidence="1">NC1722</strain>
    </source>
</reference>
<sequence>MAVWEPALFSPALVLAPPCRAAASRRPQITHVRFLRVQPFKPRLMPVDMVISPLEDSFWQEAQDGQMRLKIRVRRMKEGRELRAWQDFMRGDEGEGAGVSEALITSCRAALGGGCDIEVFDIAPQPRGLPPRQSRFERDLTVAGGRSSDTSCCSLTT</sequence>